<dbReference type="Pfam" id="PF03401">
    <property type="entry name" value="TctC"/>
    <property type="match status" value="1"/>
</dbReference>
<dbReference type="Gene3D" id="3.40.190.10">
    <property type="entry name" value="Periplasmic binding protein-like II"/>
    <property type="match status" value="1"/>
</dbReference>
<comment type="similarity">
    <text evidence="1">Belongs to the UPF0065 (bug) family.</text>
</comment>
<evidence type="ECO:0000313" key="4">
    <source>
        <dbReference type="Proteomes" id="UP001553715"/>
    </source>
</evidence>
<reference evidence="3 4" key="1">
    <citation type="submission" date="2024-06" db="EMBL/GenBank/DDBJ databases">
        <title>The Natural Products Discovery Center: Release of the First 8490 Sequenced Strains for Exploring Actinobacteria Biosynthetic Diversity.</title>
        <authorList>
            <person name="Kalkreuter E."/>
            <person name="Kautsar S.A."/>
            <person name="Yang D."/>
            <person name="Bader C.D."/>
            <person name="Teijaro C.N."/>
            <person name="Fluegel L."/>
            <person name="Davis C.M."/>
            <person name="Simpson J.R."/>
            <person name="Lauterbach L."/>
            <person name="Steele A.D."/>
            <person name="Gui C."/>
            <person name="Meng S."/>
            <person name="Li G."/>
            <person name="Viehrig K."/>
            <person name="Ye F."/>
            <person name="Su P."/>
            <person name="Kiefer A.F."/>
            <person name="Nichols A."/>
            <person name="Cepeda A.J."/>
            <person name="Yan W."/>
            <person name="Fan B."/>
            <person name="Jiang Y."/>
            <person name="Adhikari A."/>
            <person name="Zheng C.-J."/>
            <person name="Schuster L."/>
            <person name="Cowan T.M."/>
            <person name="Smanski M.J."/>
            <person name="Chevrette M.G."/>
            <person name="De Carvalho L.P.S."/>
            <person name="Shen B."/>
        </authorList>
    </citation>
    <scope>NUCLEOTIDE SEQUENCE [LARGE SCALE GENOMIC DNA]</scope>
    <source>
        <strain evidence="3 4">NPDC077434</strain>
    </source>
</reference>
<dbReference type="InterPro" id="IPR042100">
    <property type="entry name" value="Bug_dom1"/>
</dbReference>
<dbReference type="PANTHER" id="PTHR42928">
    <property type="entry name" value="TRICARBOXYLATE-BINDING PROTEIN"/>
    <property type="match status" value="1"/>
</dbReference>
<feature type="signal peptide" evidence="2">
    <location>
        <begin position="1"/>
        <end position="17"/>
    </location>
</feature>
<comment type="caution">
    <text evidence="3">The sequence shown here is derived from an EMBL/GenBank/DDBJ whole genome shotgun (WGS) entry which is preliminary data.</text>
</comment>
<keyword evidence="2" id="KW-0732">Signal</keyword>
<organism evidence="3 4">
    <name type="scientific">Microbacterium profundi</name>
    <dbReference type="NCBI Taxonomy" id="450380"/>
    <lineage>
        <taxon>Bacteria</taxon>
        <taxon>Bacillati</taxon>
        <taxon>Actinomycetota</taxon>
        <taxon>Actinomycetes</taxon>
        <taxon>Micrococcales</taxon>
        <taxon>Microbacteriaceae</taxon>
        <taxon>Microbacterium</taxon>
    </lineage>
</organism>
<dbReference type="PIRSF" id="PIRSF017082">
    <property type="entry name" value="YflP"/>
    <property type="match status" value="1"/>
</dbReference>
<dbReference type="RefSeq" id="WP_366232184.1">
    <property type="nucleotide sequence ID" value="NZ_JBFBMH010000002.1"/>
</dbReference>
<keyword evidence="4" id="KW-1185">Reference proteome</keyword>
<dbReference type="PANTHER" id="PTHR42928:SF5">
    <property type="entry name" value="BLR1237 PROTEIN"/>
    <property type="match status" value="1"/>
</dbReference>
<protein>
    <submittedName>
        <fullName evidence="3">Tripartite tricarboxylate transporter substrate binding protein</fullName>
    </submittedName>
</protein>
<gene>
    <name evidence="3" type="ORF">AB0301_01950</name>
</gene>
<dbReference type="PROSITE" id="PS51257">
    <property type="entry name" value="PROKAR_LIPOPROTEIN"/>
    <property type="match status" value="1"/>
</dbReference>
<dbReference type="InterPro" id="IPR005064">
    <property type="entry name" value="BUG"/>
</dbReference>
<proteinExistence type="inferred from homology"/>
<evidence type="ECO:0000313" key="3">
    <source>
        <dbReference type="EMBL" id="MEW1973836.1"/>
    </source>
</evidence>
<sequence length="336" mass="34984">MFASKRLAAVAVTLAFAAVLSGCTGSNSAPDAGGESGEAADFPTDNINMIVSYAAGGPTDVAGRSVAKFMEQDLGVTVVVENKEGASGTIGTGEVVRSAPDGYTIGMTTASAASRVPMFQEVGFQLEDVQPIGVVTSGPGLVLVKSDSPYKTIDDLMDAAKAKPGTLNFGSAGAGAPQHVEFQRLKDEYGIDITLVPFQGEAPAVTALLGDNIDGCFCSNAQTTMAQVDAGEFRILAVGTPERLGWIPDVPTLAESGFEDLIYGNSYFVLVAPKGIPAEHLAILEGSVERALEDPATREVIGEVRLLEEFMGADALQKMMEDEQVTLGPVLKKLFG</sequence>
<accession>A0ABV3LD51</accession>
<dbReference type="Gene3D" id="3.40.190.150">
    <property type="entry name" value="Bordetella uptake gene, domain 1"/>
    <property type="match status" value="1"/>
</dbReference>
<dbReference type="SUPFAM" id="SSF53850">
    <property type="entry name" value="Periplasmic binding protein-like II"/>
    <property type="match status" value="1"/>
</dbReference>
<dbReference type="EMBL" id="JBFBMH010000002">
    <property type="protein sequence ID" value="MEW1973836.1"/>
    <property type="molecule type" value="Genomic_DNA"/>
</dbReference>
<dbReference type="Proteomes" id="UP001553715">
    <property type="component" value="Unassembled WGS sequence"/>
</dbReference>
<feature type="chain" id="PRO_5045178772" evidence="2">
    <location>
        <begin position="18"/>
        <end position="336"/>
    </location>
</feature>
<evidence type="ECO:0000256" key="1">
    <source>
        <dbReference type="ARBA" id="ARBA00006987"/>
    </source>
</evidence>
<evidence type="ECO:0000256" key="2">
    <source>
        <dbReference type="SAM" id="SignalP"/>
    </source>
</evidence>
<name>A0ABV3LD51_9MICO</name>
<dbReference type="CDD" id="cd07012">
    <property type="entry name" value="PBP2_Bug_TTT"/>
    <property type="match status" value="1"/>
</dbReference>